<sequence>MTGDSSSLASKETRLPLCDMTNVPSKRGISSILGDFLLKSGDDSGKAVAREGSGVKFSKRLCLVVDDLVKESTRTSDTNDGSCSDDKNSFGDSPVVDGDSENFDLVDVKESQGETNALDIGGVQHSKGEDDGVLSQRECDDKDSNMTVFGSQTDAVTGEDVAMAVFSSSNSESDERLAMVATEDTGLLLPDSQDIKSFNMNRCSNFDSIGIVNHAMEADDELKSCSCSFCLKAAYIWSDLHYQDIKGRLSVLKKSQKEASSLIKRNGKEKPVDIHGSENSNSSTNAEFDAMGQWTSLFLNMEGILARESSHLDNSFIAMKELRENCKIDLERAMKTPQPNNT</sequence>
<dbReference type="PANTHER" id="PTHR33924">
    <property type="entry name" value="CATION-TRANSPORTING ATPASE"/>
    <property type="match status" value="1"/>
</dbReference>
<proteinExistence type="predicted"/>
<dbReference type="AlphaFoldDB" id="A0AAU9RHQ5"/>
<feature type="region of interest" description="Disordered" evidence="1">
    <location>
        <begin position="73"/>
        <end position="98"/>
    </location>
</feature>
<evidence type="ECO:0000313" key="2">
    <source>
        <dbReference type="EMBL" id="CAH2043397.1"/>
    </source>
</evidence>
<reference evidence="2 3" key="1">
    <citation type="submission" date="2022-03" db="EMBL/GenBank/DDBJ databases">
        <authorList>
            <person name="Nunn A."/>
            <person name="Chopra R."/>
            <person name="Nunn A."/>
            <person name="Contreras Garrido A."/>
        </authorList>
    </citation>
    <scope>NUCLEOTIDE SEQUENCE [LARGE SCALE GENOMIC DNA]</scope>
</reference>
<evidence type="ECO:0000256" key="1">
    <source>
        <dbReference type="SAM" id="MobiDB-lite"/>
    </source>
</evidence>
<protein>
    <submittedName>
        <fullName evidence="2">Uncharacterized protein</fullName>
    </submittedName>
</protein>
<dbReference type="Proteomes" id="UP000836841">
    <property type="component" value="Chromosome 2"/>
</dbReference>
<feature type="compositionally biased region" description="Basic and acidic residues" evidence="1">
    <location>
        <begin position="266"/>
        <end position="276"/>
    </location>
</feature>
<keyword evidence="3" id="KW-1185">Reference proteome</keyword>
<gene>
    <name evidence="2" type="ORF">TAV2_LOCUS5727</name>
</gene>
<dbReference type="EMBL" id="OU466858">
    <property type="protein sequence ID" value="CAH2043397.1"/>
    <property type="molecule type" value="Genomic_DNA"/>
</dbReference>
<organism evidence="2 3">
    <name type="scientific">Thlaspi arvense</name>
    <name type="common">Field penny-cress</name>
    <dbReference type="NCBI Taxonomy" id="13288"/>
    <lineage>
        <taxon>Eukaryota</taxon>
        <taxon>Viridiplantae</taxon>
        <taxon>Streptophyta</taxon>
        <taxon>Embryophyta</taxon>
        <taxon>Tracheophyta</taxon>
        <taxon>Spermatophyta</taxon>
        <taxon>Magnoliopsida</taxon>
        <taxon>eudicotyledons</taxon>
        <taxon>Gunneridae</taxon>
        <taxon>Pentapetalae</taxon>
        <taxon>rosids</taxon>
        <taxon>malvids</taxon>
        <taxon>Brassicales</taxon>
        <taxon>Brassicaceae</taxon>
        <taxon>Thlaspideae</taxon>
        <taxon>Thlaspi</taxon>
    </lineage>
</organism>
<evidence type="ECO:0000313" key="3">
    <source>
        <dbReference type="Proteomes" id="UP000836841"/>
    </source>
</evidence>
<feature type="region of interest" description="Disordered" evidence="1">
    <location>
        <begin position="262"/>
        <end position="285"/>
    </location>
</feature>
<dbReference type="PANTHER" id="PTHR33924:SF1">
    <property type="entry name" value="DNA-DIRECTED RNA POLYMERASE SUBUNIT BETA"/>
    <property type="match status" value="1"/>
</dbReference>
<accession>A0AAU9RHQ5</accession>
<name>A0AAU9RHQ5_THLAR</name>